<sequence length="563" mass="63687">MRRQKNFGRGADEELSRGLRRLRQHGTRTKLILSLQRRFRVREVGTVRCVLFPFPSPPPLTHFPPTMSVSPYASDNQLISTLLGPRTPSKVLSSLSFLQLVGDQLCSYCLKAKDACPSGLKKCSGCKRISYCSEACQKSDWKSSHKQLCPQFKKVNDFDRTVIGDRPLSLLEFANVQVFIISISDSSFELYGTRQEMRIQIFFQVTPQNKDTRKYIDEQATCQVCNRTPFQKPEYHPFEICSGCNYVRWCSDECKENLSSVHSPKHCAVLRLYVAYNRISIDYALSGQNGRKRPMFQTPNPRDSYIPLSEIADWNDYHCRIFPEFRSKCEATAKGLETSDPASVEGFEMMAMEPACIVLTVIAAIEASGLTTRESLRIHFVGASSRELSGHGMMEELLHYLPCLKNVHITYVGPQAHLCAVLFSLSDGNLACEKCQAKDFSRTASYHGSEYHTFMTRVAGPEDKPDLVIALNSGFTEVIPESWRLTVQNILRQGVPAAFTSYSDVEARQELGVLRDMGAKFLVEPRENKWRGVVPIVNKIAELFSPGSMGMGYDSNWWYVFRG</sequence>
<gene>
    <name evidence="6" type="ORF">D9758_007526</name>
</gene>
<feature type="domain" description="MYND-type" evidence="5">
    <location>
        <begin position="106"/>
        <end position="149"/>
    </location>
</feature>
<name>A0A8H5G3F4_9AGAR</name>
<keyword evidence="1" id="KW-0479">Metal-binding</keyword>
<keyword evidence="3" id="KW-0862">Zinc</keyword>
<dbReference type="PROSITE" id="PS50865">
    <property type="entry name" value="ZF_MYND_2"/>
    <property type="match status" value="1"/>
</dbReference>
<evidence type="ECO:0000256" key="2">
    <source>
        <dbReference type="ARBA" id="ARBA00022771"/>
    </source>
</evidence>
<dbReference type="AlphaFoldDB" id="A0A8H5G3F4"/>
<dbReference type="PANTHER" id="PTHR28069">
    <property type="entry name" value="GH20023P"/>
    <property type="match status" value="1"/>
</dbReference>
<dbReference type="GO" id="GO:0008270">
    <property type="term" value="F:zinc ion binding"/>
    <property type="evidence" value="ECO:0007669"/>
    <property type="project" value="UniProtKB-KW"/>
</dbReference>
<comment type="caution">
    <text evidence="6">The sequence shown here is derived from an EMBL/GenBank/DDBJ whole genome shotgun (WGS) entry which is preliminary data.</text>
</comment>
<evidence type="ECO:0000256" key="4">
    <source>
        <dbReference type="PROSITE-ProRule" id="PRU00134"/>
    </source>
</evidence>
<dbReference type="Gene3D" id="6.10.140.2220">
    <property type="match status" value="1"/>
</dbReference>
<protein>
    <recommendedName>
        <fullName evidence="5">MYND-type domain-containing protein</fullName>
    </recommendedName>
</protein>
<proteinExistence type="predicted"/>
<evidence type="ECO:0000256" key="3">
    <source>
        <dbReference type="ARBA" id="ARBA00022833"/>
    </source>
</evidence>
<dbReference type="InterPro" id="IPR046824">
    <property type="entry name" value="Mss51-like_C"/>
</dbReference>
<accession>A0A8H5G3F4</accession>
<dbReference type="SUPFAM" id="SSF144232">
    <property type="entry name" value="HIT/MYND zinc finger-like"/>
    <property type="match status" value="1"/>
</dbReference>
<dbReference type="InterPro" id="IPR002893">
    <property type="entry name" value="Znf_MYND"/>
</dbReference>
<evidence type="ECO:0000313" key="6">
    <source>
        <dbReference type="EMBL" id="KAF5357630.1"/>
    </source>
</evidence>
<evidence type="ECO:0000259" key="5">
    <source>
        <dbReference type="PROSITE" id="PS50865"/>
    </source>
</evidence>
<keyword evidence="7" id="KW-1185">Reference proteome</keyword>
<dbReference type="Pfam" id="PF20179">
    <property type="entry name" value="MSS51_C"/>
    <property type="match status" value="1"/>
</dbReference>
<keyword evidence="2 4" id="KW-0863">Zinc-finger</keyword>
<dbReference type="Pfam" id="PF01753">
    <property type="entry name" value="zf-MYND"/>
    <property type="match status" value="1"/>
</dbReference>
<evidence type="ECO:0000313" key="7">
    <source>
        <dbReference type="Proteomes" id="UP000559256"/>
    </source>
</evidence>
<organism evidence="6 7">
    <name type="scientific">Tetrapyrgos nigripes</name>
    <dbReference type="NCBI Taxonomy" id="182062"/>
    <lineage>
        <taxon>Eukaryota</taxon>
        <taxon>Fungi</taxon>
        <taxon>Dikarya</taxon>
        <taxon>Basidiomycota</taxon>
        <taxon>Agaricomycotina</taxon>
        <taxon>Agaricomycetes</taxon>
        <taxon>Agaricomycetidae</taxon>
        <taxon>Agaricales</taxon>
        <taxon>Marasmiineae</taxon>
        <taxon>Marasmiaceae</taxon>
        <taxon>Tetrapyrgos</taxon>
    </lineage>
</organism>
<dbReference type="PROSITE" id="PS01360">
    <property type="entry name" value="ZF_MYND_1"/>
    <property type="match status" value="1"/>
</dbReference>
<dbReference type="OrthoDB" id="432970at2759"/>
<evidence type="ECO:0000256" key="1">
    <source>
        <dbReference type="ARBA" id="ARBA00022723"/>
    </source>
</evidence>
<reference evidence="6 7" key="1">
    <citation type="journal article" date="2020" name="ISME J.">
        <title>Uncovering the hidden diversity of litter-decomposition mechanisms in mushroom-forming fungi.</title>
        <authorList>
            <person name="Floudas D."/>
            <person name="Bentzer J."/>
            <person name="Ahren D."/>
            <person name="Johansson T."/>
            <person name="Persson P."/>
            <person name="Tunlid A."/>
        </authorList>
    </citation>
    <scope>NUCLEOTIDE SEQUENCE [LARGE SCALE GENOMIC DNA]</scope>
    <source>
        <strain evidence="6 7">CBS 291.85</strain>
    </source>
</reference>
<dbReference type="Proteomes" id="UP000559256">
    <property type="component" value="Unassembled WGS sequence"/>
</dbReference>
<dbReference type="EMBL" id="JAACJM010000050">
    <property type="protein sequence ID" value="KAF5357630.1"/>
    <property type="molecule type" value="Genomic_DNA"/>
</dbReference>